<dbReference type="CDD" id="cd06267">
    <property type="entry name" value="PBP1_LacI_sugar_binding-like"/>
    <property type="match status" value="1"/>
</dbReference>
<sequence length="358" mass="37777">MTWENGTWGERRAGRVTIGDVARTAGVSVATVSKVINNRHGVAEATTARVRDVIEQLGYESSLVATSLRRGRTDVIGVLVAEFEPFSTEVLKGVSQALSGTGYGLLAYSAMVGDPEGAGWERRSLARLAGTLIDGAIIVTPTVQVPATPVPVVAIDQHTGPAETATIDSDNVGGARAATDHLLGLGHRRIGHLRGRVDLASAHQRERGYREALEGAGIAFDPDLVRDGGYRPEPTDGAVRELLALSEPPTAIFAANDLSALRTIEVARDLGLRVPQDLSVVGFDNVPETAASTPPLTTVAQPLHDIGTGAVQLLIEMLAGRELKTPHRHLPARLVVRDSTSGPRRTGAVLKPVARGRA</sequence>
<dbReference type="Pfam" id="PF00356">
    <property type="entry name" value="LacI"/>
    <property type="match status" value="1"/>
</dbReference>
<keyword evidence="2 6" id="KW-0238">DNA-binding</keyword>
<dbReference type="PANTHER" id="PTHR30146">
    <property type="entry name" value="LACI-RELATED TRANSCRIPTIONAL REPRESSOR"/>
    <property type="match status" value="1"/>
</dbReference>
<evidence type="ECO:0000313" key="6">
    <source>
        <dbReference type="EMBL" id="MFC7406846.1"/>
    </source>
</evidence>
<dbReference type="Gene3D" id="3.40.50.2300">
    <property type="match status" value="2"/>
</dbReference>
<dbReference type="PANTHER" id="PTHR30146:SF109">
    <property type="entry name" value="HTH-TYPE TRANSCRIPTIONAL REGULATOR GALS"/>
    <property type="match status" value="1"/>
</dbReference>
<evidence type="ECO:0000313" key="7">
    <source>
        <dbReference type="Proteomes" id="UP001596455"/>
    </source>
</evidence>
<dbReference type="EMBL" id="JBHTCQ010000004">
    <property type="protein sequence ID" value="MFC7406846.1"/>
    <property type="molecule type" value="Genomic_DNA"/>
</dbReference>
<dbReference type="InterPro" id="IPR010982">
    <property type="entry name" value="Lambda_DNA-bd_dom_sf"/>
</dbReference>
<dbReference type="Pfam" id="PF13377">
    <property type="entry name" value="Peripla_BP_3"/>
    <property type="match status" value="1"/>
</dbReference>
<keyword evidence="3" id="KW-0804">Transcription</keyword>
<organism evidence="6 7">
    <name type="scientific">Georgenia alba</name>
    <dbReference type="NCBI Taxonomy" id="2233858"/>
    <lineage>
        <taxon>Bacteria</taxon>
        <taxon>Bacillati</taxon>
        <taxon>Actinomycetota</taxon>
        <taxon>Actinomycetes</taxon>
        <taxon>Micrococcales</taxon>
        <taxon>Bogoriellaceae</taxon>
        <taxon>Georgenia</taxon>
    </lineage>
</organism>
<evidence type="ECO:0000259" key="5">
    <source>
        <dbReference type="PROSITE" id="PS50932"/>
    </source>
</evidence>
<dbReference type="SMART" id="SM00354">
    <property type="entry name" value="HTH_LACI"/>
    <property type="match status" value="1"/>
</dbReference>
<dbReference type="Gene3D" id="1.10.260.40">
    <property type="entry name" value="lambda repressor-like DNA-binding domains"/>
    <property type="match status" value="1"/>
</dbReference>
<evidence type="ECO:0000256" key="2">
    <source>
        <dbReference type="ARBA" id="ARBA00023125"/>
    </source>
</evidence>
<dbReference type="InterPro" id="IPR028082">
    <property type="entry name" value="Peripla_BP_I"/>
</dbReference>
<keyword evidence="1" id="KW-0805">Transcription regulation</keyword>
<dbReference type="InterPro" id="IPR046335">
    <property type="entry name" value="LacI/GalR-like_sensor"/>
</dbReference>
<feature type="domain" description="HTH lacI-type" evidence="5">
    <location>
        <begin position="16"/>
        <end position="70"/>
    </location>
</feature>
<accession>A0ABW2QD03</accession>
<proteinExistence type="predicted"/>
<dbReference type="SUPFAM" id="SSF47413">
    <property type="entry name" value="lambda repressor-like DNA-binding domains"/>
    <property type="match status" value="1"/>
</dbReference>
<feature type="region of interest" description="Disordered" evidence="4">
    <location>
        <begin position="337"/>
        <end position="358"/>
    </location>
</feature>
<dbReference type="PROSITE" id="PS50932">
    <property type="entry name" value="HTH_LACI_2"/>
    <property type="match status" value="1"/>
</dbReference>
<comment type="caution">
    <text evidence="6">The sequence shown here is derived from an EMBL/GenBank/DDBJ whole genome shotgun (WGS) entry which is preliminary data.</text>
</comment>
<dbReference type="InterPro" id="IPR000843">
    <property type="entry name" value="HTH_LacI"/>
</dbReference>
<reference evidence="7" key="1">
    <citation type="journal article" date="2019" name="Int. J. Syst. Evol. Microbiol.">
        <title>The Global Catalogue of Microorganisms (GCM) 10K type strain sequencing project: providing services to taxonomists for standard genome sequencing and annotation.</title>
        <authorList>
            <consortium name="The Broad Institute Genomics Platform"/>
            <consortium name="The Broad Institute Genome Sequencing Center for Infectious Disease"/>
            <person name="Wu L."/>
            <person name="Ma J."/>
        </authorList>
    </citation>
    <scope>NUCLEOTIDE SEQUENCE [LARGE SCALE GENOMIC DNA]</scope>
    <source>
        <strain evidence="7">JCM 1490</strain>
    </source>
</reference>
<gene>
    <name evidence="6" type="ORF">ACFQQL_17130</name>
</gene>
<evidence type="ECO:0000256" key="1">
    <source>
        <dbReference type="ARBA" id="ARBA00023015"/>
    </source>
</evidence>
<dbReference type="Proteomes" id="UP001596455">
    <property type="component" value="Unassembled WGS sequence"/>
</dbReference>
<dbReference type="SUPFAM" id="SSF53822">
    <property type="entry name" value="Periplasmic binding protein-like I"/>
    <property type="match status" value="1"/>
</dbReference>
<evidence type="ECO:0000256" key="3">
    <source>
        <dbReference type="ARBA" id="ARBA00023163"/>
    </source>
</evidence>
<dbReference type="RefSeq" id="WP_382396374.1">
    <property type="nucleotide sequence ID" value="NZ_JBHTCQ010000004.1"/>
</dbReference>
<evidence type="ECO:0000256" key="4">
    <source>
        <dbReference type="SAM" id="MobiDB-lite"/>
    </source>
</evidence>
<name>A0ABW2QD03_9MICO</name>
<dbReference type="PROSITE" id="PS00356">
    <property type="entry name" value="HTH_LACI_1"/>
    <property type="match status" value="1"/>
</dbReference>
<protein>
    <submittedName>
        <fullName evidence="6">LacI family DNA-binding transcriptional regulator</fullName>
    </submittedName>
</protein>
<dbReference type="GO" id="GO:0003677">
    <property type="term" value="F:DNA binding"/>
    <property type="evidence" value="ECO:0007669"/>
    <property type="project" value="UniProtKB-KW"/>
</dbReference>
<dbReference type="PRINTS" id="PR00036">
    <property type="entry name" value="HTHLACI"/>
</dbReference>
<dbReference type="CDD" id="cd01392">
    <property type="entry name" value="HTH_LacI"/>
    <property type="match status" value="1"/>
</dbReference>
<keyword evidence="7" id="KW-1185">Reference proteome</keyword>